<dbReference type="SUPFAM" id="SSF53474">
    <property type="entry name" value="alpha/beta-Hydrolases"/>
    <property type="match status" value="2"/>
</dbReference>
<dbReference type="Gene3D" id="3.40.50.1820">
    <property type="entry name" value="alpha/beta hydrolase"/>
    <property type="match status" value="3"/>
</dbReference>
<gene>
    <name evidence="8" type="ORF">NQ314_020227</name>
</gene>
<protein>
    <recommendedName>
        <fullName evidence="10">Endonuclease/exonuclease/phosphatase domain-containing protein</fullName>
    </recommendedName>
</protein>
<keyword evidence="3" id="KW-0378">Hydrolase</keyword>
<reference evidence="8" key="1">
    <citation type="journal article" date="2023" name="Insect Mol. Biol.">
        <title>Genome sequencing provides insights into the evolution of gene families encoding plant cell wall-degrading enzymes in longhorned beetles.</title>
        <authorList>
            <person name="Shin N.R."/>
            <person name="Okamura Y."/>
            <person name="Kirsch R."/>
            <person name="Pauchet Y."/>
        </authorList>
    </citation>
    <scope>NUCLEOTIDE SEQUENCE</scope>
    <source>
        <strain evidence="8">RBIC_L_NR</strain>
    </source>
</reference>
<dbReference type="AlphaFoldDB" id="A0AAV8WLP4"/>
<dbReference type="PANTHER" id="PTHR43142:SF1">
    <property type="entry name" value="CARBOXYLIC ESTER HYDROLASE"/>
    <property type="match status" value="1"/>
</dbReference>
<evidence type="ECO:0000313" key="9">
    <source>
        <dbReference type="Proteomes" id="UP001162156"/>
    </source>
</evidence>
<comment type="similarity">
    <text evidence="1">Belongs to the type-B carboxylesterase/lipase family.</text>
</comment>
<evidence type="ECO:0000256" key="3">
    <source>
        <dbReference type="ARBA" id="ARBA00022801"/>
    </source>
</evidence>
<keyword evidence="2" id="KW-0719">Serine esterase</keyword>
<sequence>MIRQIALLVFLRYALAFPEASNQARRNTVETPLVTTPLGQIKGAVLTSRLGKSIYSFRGIRYAKAPLPKGTEKPKRPVIFHIHAGGFYSVGSASYWAGPQYFMDQDIVLVTFNYRLGTLGSTSFAKNRRTLNNYINKANIKIYSELQLNNQNNANVTFLNINSLLNCSQFIFTSGLNIKYSGKVTVLNYVTKLILDEIPENQEKAIRKNSVVVLNSQSLLSKYDEISNLILTFKPLIVCLGETRLIEDINDNEINIFGYNILRVDSCNRHTGGVLMYLRKDVKILKFDKISYLKNYWLLSVKISFNKKNFVIVTLYHSPSSSDLDFMNMFEQWCEQNITDISCPVLIVGDFNINWLSNTTYASRLKNFISDIGLNQLVDRITHPTETAGSIIDLVFTNTDKFKCRVHETPRISDHYILSLNLYFNNETKINKVIYSRGKIDYIQMNEKLTLINWNFHHNSIDDKYISIYNNIKNILDDVAPRKEVVIKPKFKEWWNEIVKNAVVERDTSYKIYSISKSTIDKQAYKKSRNNVVKIIRQEKTLYYQNKIDYSKNDPKKMWQALQPLIKDTQDKEINKLKIDEEIITNVEEIPNSLNVFYINSIEEVISKIDTTNCSIDNRDGLFHKAVAMSGSVFGNWPIPHNQLDVAKKQAKFVGCPDDTAANIVKCLKTKPFNELGESLPKFKEFGNDPVLIWSPVIEADFGQPRFLPAHPIQMIINGQFKKVPFITGQTTDEFGHRAFNVVNNETLTKEINSNFDKIAPIAFLYDRDTDHSKTISESFRSFYLHDKPVDKSQLAPLAQLYADSTVGFAVNRAAKLIAEHSNASVFYYKFSYQGRFSHFYTPESNNSSPYGKYLPPLIVNVRPLAYGTGTSCIFLVVLRTNSSQCFYDVVTLFIIIIMNPIPTPSEKLDNVKWEPFTIKDQKYLDIGNKLVMNEKLYEKRYAEWEKLFPLGQYTKHKQSH</sequence>
<proteinExistence type="inferred from homology"/>
<feature type="signal peptide" evidence="5">
    <location>
        <begin position="1"/>
        <end position="16"/>
    </location>
</feature>
<evidence type="ECO:0000256" key="1">
    <source>
        <dbReference type="ARBA" id="ARBA00005964"/>
    </source>
</evidence>
<dbReference type="GO" id="GO:0052689">
    <property type="term" value="F:carboxylic ester hydrolase activity"/>
    <property type="evidence" value="ECO:0007669"/>
    <property type="project" value="UniProtKB-KW"/>
</dbReference>
<dbReference type="Proteomes" id="UP001162156">
    <property type="component" value="Unassembled WGS sequence"/>
</dbReference>
<evidence type="ECO:0000313" key="8">
    <source>
        <dbReference type="EMBL" id="KAJ8927313.1"/>
    </source>
</evidence>
<evidence type="ECO:0000259" key="7">
    <source>
        <dbReference type="Pfam" id="PF14529"/>
    </source>
</evidence>
<keyword evidence="4" id="KW-0325">Glycoprotein</keyword>
<evidence type="ECO:0000256" key="2">
    <source>
        <dbReference type="ARBA" id="ARBA00022487"/>
    </source>
</evidence>
<name>A0AAV8WLP4_9CUCU</name>
<feature type="chain" id="PRO_5043361795" description="Endonuclease/exonuclease/phosphatase domain-containing protein" evidence="5">
    <location>
        <begin position="17"/>
        <end position="961"/>
    </location>
</feature>
<dbReference type="InterPro" id="IPR036691">
    <property type="entry name" value="Endo/exonu/phosph_ase_sf"/>
</dbReference>
<dbReference type="InterPro" id="IPR029058">
    <property type="entry name" value="AB_hydrolase_fold"/>
</dbReference>
<comment type="caution">
    <text evidence="8">The sequence shown here is derived from an EMBL/GenBank/DDBJ whole genome shotgun (WGS) entry which is preliminary data.</text>
</comment>
<dbReference type="Pfam" id="PF14529">
    <property type="entry name" value="Exo_endo_phos_2"/>
    <property type="match status" value="1"/>
</dbReference>
<keyword evidence="5" id="KW-0732">Signal</keyword>
<evidence type="ECO:0000256" key="5">
    <source>
        <dbReference type="SAM" id="SignalP"/>
    </source>
</evidence>
<evidence type="ECO:0008006" key="10">
    <source>
        <dbReference type="Google" id="ProtNLM"/>
    </source>
</evidence>
<dbReference type="InterPro" id="IPR002018">
    <property type="entry name" value="CarbesteraseB"/>
</dbReference>
<feature type="domain" description="Carboxylesterase type B" evidence="6">
    <location>
        <begin position="619"/>
        <end position="945"/>
    </location>
</feature>
<feature type="domain" description="Endonuclease/exonuclease/phosphatase" evidence="7">
    <location>
        <begin position="311"/>
        <end position="417"/>
    </location>
</feature>
<feature type="domain" description="Carboxylesterase type B" evidence="6">
    <location>
        <begin position="72"/>
        <end position="124"/>
    </location>
</feature>
<accession>A0AAV8WLP4</accession>
<dbReference type="EMBL" id="JANEYF010005690">
    <property type="protein sequence ID" value="KAJ8927313.1"/>
    <property type="molecule type" value="Genomic_DNA"/>
</dbReference>
<dbReference type="InterPro" id="IPR005135">
    <property type="entry name" value="Endo/exonuclease/phosphatase"/>
</dbReference>
<organism evidence="8 9">
    <name type="scientific">Rhamnusium bicolor</name>
    <dbReference type="NCBI Taxonomy" id="1586634"/>
    <lineage>
        <taxon>Eukaryota</taxon>
        <taxon>Metazoa</taxon>
        <taxon>Ecdysozoa</taxon>
        <taxon>Arthropoda</taxon>
        <taxon>Hexapoda</taxon>
        <taxon>Insecta</taxon>
        <taxon>Pterygota</taxon>
        <taxon>Neoptera</taxon>
        <taxon>Endopterygota</taxon>
        <taxon>Coleoptera</taxon>
        <taxon>Polyphaga</taxon>
        <taxon>Cucujiformia</taxon>
        <taxon>Chrysomeloidea</taxon>
        <taxon>Cerambycidae</taxon>
        <taxon>Lepturinae</taxon>
        <taxon>Rhagiini</taxon>
        <taxon>Rhamnusium</taxon>
    </lineage>
</organism>
<evidence type="ECO:0000259" key="6">
    <source>
        <dbReference type="Pfam" id="PF00135"/>
    </source>
</evidence>
<dbReference type="PANTHER" id="PTHR43142">
    <property type="entry name" value="CARBOXYLIC ESTER HYDROLASE"/>
    <property type="match status" value="1"/>
</dbReference>
<dbReference type="Pfam" id="PF00135">
    <property type="entry name" value="COesterase"/>
    <property type="match status" value="2"/>
</dbReference>
<keyword evidence="9" id="KW-1185">Reference proteome</keyword>
<dbReference type="SUPFAM" id="SSF56219">
    <property type="entry name" value="DNase I-like"/>
    <property type="match status" value="1"/>
</dbReference>
<evidence type="ECO:0000256" key="4">
    <source>
        <dbReference type="ARBA" id="ARBA00023180"/>
    </source>
</evidence>
<dbReference type="Gene3D" id="3.60.10.10">
    <property type="entry name" value="Endonuclease/exonuclease/phosphatase"/>
    <property type="match status" value="1"/>
</dbReference>